<dbReference type="Gene3D" id="3.10.10.10">
    <property type="entry name" value="HIV Type 1 Reverse Transcriptase, subunit A, domain 1"/>
    <property type="match status" value="1"/>
</dbReference>
<organism evidence="1 2">
    <name type="scientific">Lucilia cuprina</name>
    <name type="common">Green bottle fly</name>
    <name type="synonym">Australian sheep blowfly</name>
    <dbReference type="NCBI Taxonomy" id="7375"/>
    <lineage>
        <taxon>Eukaryota</taxon>
        <taxon>Metazoa</taxon>
        <taxon>Ecdysozoa</taxon>
        <taxon>Arthropoda</taxon>
        <taxon>Hexapoda</taxon>
        <taxon>Insecta</taxon>
        <taxon>Pterygota</taxon>
        <taxon>Neoptera</taxon>
        <taxon>Endopterygota</taxon>
        <taxon>Diptera</taxon>
        <taxon>Brachycera</taxon>
        <taxon>Muscomorpha</taxon>
        <taxon>Oestroidea</taxon>
        <taxon>Calliphoridae</taxon>
        <taxon>Luciliinae</taxon>
        <taxon>Lucilia</taxon>
    </lineage>
</organism>
<accession>A0A0L0BQC1</accession>
<evidence type="ECO:0000313" key="2">
    <source>
        <dbReference type="Proteomes" id="UP000037069"/>
    </source>
</evidence>
<dbReference type="InterPro" id="IPR050951">
    <property type="entry name" value="Retrovirus_Pol_polyprotein"/>
</dbReference>
<dbReference type="GO" id="GO:0071897">
    <property type="term" value="P:DNA biosynthetic process"/>
    <property type="evidence" value="ECO:0007669"/>
    <property type="project" value="UniProtKB-ARBA"/>
</dbReference>
<evidence type="ECO:0000313" key="1">
    <source>
        <dbReference type="EMBL" id="KNC22183.1"/>
    </source>
</evidence>
<dbReference type="AlphaFoldDB" id="A0A0L0BQC1"/>
<name>A0A0L0BQC1_LUCCU</name>
<comment type="caution">
    <text evidence="1">The sequence shown here is derived from an EMBL/GenBank/DDBJ whole genome shotgun (WGS) entry which is preliminary data.</text>
</comment>
<dbReference type="EMBL" id="JRES01001539">
    <property type="protein sequence ID" value="KNC22183.1"/>
    <property type="molecule type" value="Genomic_DNA"/>
</dbReference>
<proteinExistence type="predicted"/>
<gene>
    <name evidence="1" type="ORF">FF38_01857</name>
</gene>
<protein>
    <recommendedName>
        <fullName evidence="3">CCHC-type domain-containing protein</fullName>
    </recommendedName>
</protein>
<dbReference type="SUPFAM" id="SSF56672">
    <property type="entry name" value="DNA/RNA polymerases"/>
    <property type="match status" value="1"/>
</dbReference>
<dbReference type="PANTHER" id="PTHR37984:SF5">
    <property type="entry name" value="PROTEIN NYNRIN-LIKE"/>
    <property type="match status" value="1"/>
</dbReference>
<sequence>MKPNQTYADWIADLRGASKECQFYCENEGCPHSYVDNEIRDMLVIHTPHDKARSAVLQKTNPTLEEVSFKRLNDNSFKSCPACGTSHQRKYCFHYKNKTVCNICSKQGHISSVCQTKSNSTPGNDINLCNIATPMFSQKHLSEAINDITAEIKLKSDAKPKFCKPYNIPFGQHEAVKAELDRLVTLNVIKPFKSSE</sequence>
<dbReference type="Proteomes" id="UP000037069">
    <property type="component" value="Unassembled WGS sequence"/>
</dbReference>
<dbReference type="PANTHER" id="PTHR37984">
    <property type="entry name" value="PROTEIN CBG26694"/>
    <property type="match status" value="1"/>
</dbReference>
<evidence type="ECO:0008006" key="3">
    <source>
        <dbReference type="Google" id="ProtNLM"/>
    </source>
</evidence>
<reference evidence="1 2" key="1">
    <citation type="journal article" date="2015" name="Nat. Commun.">
        <title>Lucilia cuprina genome unlocks parasitic fly biology to underpin future interventions.</title>
        <authorList>
            <person name="Anstead C.A."/>
            <person name="Korhonen P.K."/>
            <person name="Young N.D."/>
            <person name="Hall R.S."/>
            <person name="Jex A.R."/>
            <person name="Murali S.C."/>
            <person name="Hughes D.S."/>
            <person name="Lee S.F."/>
            <person name="Perry T."/>
            <person name="Stroehlein A.J."/>
            <person name="Ansell B.R."/>
            <person name="Breugelmans B."/>
            <person name="Hofmann A."/>
            <person name="Qu J."/>
            <person name="Dugan S."/>
            <person name="Lee S.L."/>
            <person name="Chao H."/>
            <person name="Dinh H."/>
            <person name="Han Y."/>
            <person name="Doddapaneni H.V."/>
            <person name="Worley K.C."/>
            <person name="Muzny D.M."/>
            <person name="Ioannidis P."/>
            <person name="Waterhouse R.M."/>
            <person name="Zdobnov E.M."/>
            <person name="James P.J."/>
            <person name="Bagnall N.H."/>
            <person name="Kotze A.C."/>
            <person name="Gibbs R.A."/>
            <person name="Richards S."/>
            <person name="Batterham P."/>
            <person name="Gasser R.B."/>
        </authorList>
    </citation>
    <scope>NUCLEOTIDE SEQUENCE [LARGE SCALE GENOMIC DNA]</scope>
    <source>
        <strain evidence="1 2">LS</strain>
        <tissue evidence="1">Full body</tissue>
    </source>
</reference>
<dbReference type="OrthoDB" id="427924at2759"/>
<dbReference type="InterPro" id="IPR043502">
    <property type="entry name" value="DNA/RNA_pol_sf"/>
</dbReference>
<keyword evidence="2" id="KW-1185">Reference proteome</keyword>